<name>A0A8H8XCN6_9GAMM</name>
<proteinExistence type="predicted"/>
<dbReference type="EMBL" id="CAESAQ020000059">
    <property type="protein sequence ID" value="CAB5500171.1"/>
    <property type="molecule type" value="Genomic_DNA"/>
</dbReference>
<evidence type="ECO:0000313" key="3">
    <source>
        <dbReference type="Proteomes" id="UP000643672"/>
    </source>
</evidence>
<evidence type="ECO:0000313" key="2">
    <source>
        <dbReference type="EMBL" id="CAB5500171.1"/>
    </source>
</evidence>
<accession>A0A8H8XCN6</accession>
<feature type="transmembrane region" description="Helical" evidence="1">
    <location>
        <begin position="28"/>
        <end position="46"/>
    </location>
</feature>
<keyword evidence="3" id="KW-1185">Reference proteome</keyword>
<keyword evidence="1" id="KW-0812">Transmembrane</keyword>
<comment type="caution">
    <text evidence="2">The sequence shown here is derived from an EMBL/GenBank/DDBJ whole genome shotgun (WGS) entry which is preliminary data.</text>
</comment>
<gene>
    <name evidence="2" type="ORF">THERMOS_1163</name>
</gene>
<keyword evidence="1" id="KW-0472">Membrane</keyword>
<dbReference type="RefSeq" id="WP_180334676.1">
    <property type="nucleotide sequence ID" value="NZ_CAESAQ020000059.1"/>
</dbReference>
<dbReference type="Proteomes" id="UP000643672">
    <property type="component" value="Unassembled WGS sequence"/>
</dbReference>
<keyword evidence="1" id="KW-1133">Transmembrane helix</keyword>
<protein>
    <submittedName>
        <fullName evidence="2">Uncharacterized protein</fullName>
    </submittedName>
</protein>
<organism evidence="2 3">
    <name type="scientific">Bathymodiolus thermophilus thioautotrophic gill symbiont</name>
    <dbReference type="NCBI Taxonomy" id="2360"/>
    <lineage>
        <taxon>Bacteria</taxon>
        <taxon>Pseudomonadati</taxon>
        <taxon>Pseudomonadota</taxon>
        <taxon>Gammaproteobacteria</taxon>
        <taxon>sulfur-oxidizing symbionts</taxon>
    </lineage>
</organism>
<evidence type="ECO:0000256" key="1">
    <source>
        <dbReference type="SAM" id="Phobius"/>
    </source>
</evidence>
<reference evidence="2 3" key="1">
    <citation type="submission" date="2020-05" db="EMBL/GenBank/DDBJ databases">
        <authorList>
            <person name="Petersen J."/>
            <person name="Sayavedra L."/>
        </authorList>
    </citation>
    <scope>NUCLEOTIDE SEQUENCE [LARGE SCALE GENOMIC DNA]</scope>
    <source>
        <strain evidence="2">B thermophilus SOXS</strain>
    </source>
</reference>
<dbReference type="AlphaFoldDB" id="A0A8H8XCN6"/>
<sequence>MLKTIESVLLVDKIQSLEQTKRQYKSSAYWFLGLSWLTSFLLIWITPQDII</sequence>